<accession>A0AAE1K6Q1</accession>
<reference evidence="2" key="1">
    <citation type="submission" date="2023-10" db="EMBL/GenBank/DDBJ databases">
        <title>Chromosome-level genome of the transformable northern wattle, Acacia crassicarpa.</title>
        <authorList>
            <person name="Massaro I."/>
            <person name="Sinha N.R."/>
            <person name="Poethig S."/>
            <person name="Leichty A.R."/>
        </authorList>
    </citation>
    <scope>NUCLEOTIDE SEQUENCE</scope>
    <source>
        <strain evidence="2">Acra3RX</strain>
        <tissue evidence="2">Leaf</tissue>
    </source>
</reference>
<feature type="compositionally biased region" description="Polar residues" evidence="1">
    <location>
        <begin position="99"/>
        <end position="118"/>
    </location>
</feature>
<evidence type="ECO:0000313" key="2">
    <source>
        <dbReference type="EMBL" id="KAK4267079.1"/>
    </source>
</evidence>
<sequence>MGNASCFGRRRRSKAAMVVVHPLDQSRRGGDEEGGGVRRLKVRMTSGQLKELIAELKKKKQDSSGKGLSSDDSELGRLVFRECLKGSLHARLVSLTSHDGSHQSTVFSGANISLSTIQERSDDDDDEDHHDH</sequence>
<feature type="region of interest" description="Disordered" evidence="1">
    <location>
        <begin position="99"/>
        <end position="132"/>
    </location>
</feature>
<evidence type="ECO:0000313" key="3">
    <source>
        <dbReference type="Proteomes" id="UP001293593"/>
    </source>
</evidence>
<name>A0AAE1K6Q1_9FABA</name>
<comment type="caution">
    <text evidence="2">The sequence shown here is derived from an EMBL/GenBank/DDBJ whole genome shotgun (WGS) entry which is preliminary data.</text>
</comment>
<organism evidence="2 3">
    <name type="scientific">Acacia crassicarpa</name>
    <name type="common">northern wattle</name>
    <dbReference type="NCBI Taxonomy" id="499986"/>
    <lineage>
        <taxon>Eukaryota</taxon>
        <taxon>Viridiplantae</taxon>
        <taxon>Streptophyta</taxon>
        <taxon>Embryophyta</taxon>
        <taxon>Tracheophyta</taxon>
        <taxon>Spermatophyta</taxon>
        <taxon>Magnoliopsida</taxon>
        <taxon>eudicotyledons</taxon>
        <taxon>Gunneridae</taxon>
        <taxon>Pentapetalae</taxon>
        <taxon>rosids</taxon>
        <taxon>fabids</taxon>
        <taxon>Fabales</taxon>
        <taxon>Fabaceae</taxon>
        <taxon>Caesalpinioideae</taxon>
        <taxon>mimosoid clade</taxon>
        <taxon>Acacieae</taxon>
        <taxon>Acacia</taxon>
    </lineage>
</organism>
<protein>
    <submittedName>
        <fullName evidence="2">Uncharacterized protein</fullName>
    </submittedName>
</protein>
<dbReference type="Proteomes" id="UP001293593">
    <property type="component" value="Unassembled WGS sequence"/>
</dbReference>
<evidence type="ECO:0000256" key="1">
    <source>
        <dbReference type="SAM" id="MobiDB-lite"/>
    </source>
</evidence>
<dbReference type="EMBL" id="JAWXYG010000007">
    <property type="protein sequence ID" value="KAK4267079.1"/>
    <property type="molecule type" value="Genomic_DNA"/>
</dbReference>
<proteinExistence type="predicted"/>
<feature type="compositionally biased region" description="Acidic residues" evidence="1">
    <location>
        <begin position="121"/>
        <end position="132"/>
    </location>
</feature>
<gene>
    <name evidence="2" type="ORF">QN277_023915</name>
</gene>
<dbReference type="AlphaFoldDB" id="A0AAE1K6Q1"/>
<keyword evidence="3" id="KW-1185">Reference proteome</keyword>